<dbReference type="Gene3D" id="1.10.3210.10">
    <property type="entry name" value="Hypothetical protein af1432"/>
    <property type="match status" value="2"/>
</dbReference>
<reference evidence="5" key="1">
    <citation type="submission" date="2017-12" db="EMBL/GenBank/DDBJ databases">
        <authorList>
            <person name="Yu X.-Y."/>
        </authorList>
    </citation>
    <scope>NUCLEOTIDE SEQUENCE [LARGE SCALE GENOMIC DNA]</scope>
    <source>
        <strain evidence="5">ZYSR67-Z</strain>
    </source>
</reference>
<evidence type="ECO:0000313" key="5">
    <source>
        <dbReference type="Proteomes" id="UP000242861"/>
    </source>
</evidence>
<organism evidence="4 5">
    <name type="scientific">Pseudomonas fluvialis</name>
    <dbReference type="NCBI Taxonomy" id="1793966"/>
    <lineage>
        <taxon>Bacteria</taxon>
        <taxon>Pseudomonadati</taxon>
        <taxon>Pseudomonadota</taxon>
        <taxon>Gammaproteobacteria</taxon>
        <taxon>Pseudomonadales</taxon>
        <taxon>Pseudomonadaceae</taxon>
        <taxon>Pseudomonas</taxon>
    </lineage>
</organism>
<dbReference type="InterPro" id="IPR003018">
    <property type="entry name" value="GAF"/>
</dbReference>
<dbReference type="Gene3D" id="6.10.340.10">
    <property type="match status" value="1"/>
</dbReference>
<dbReference type="SUPFAM" id="SSF55781">
    <property type="entry name" value="GAF domain-like"/>
    <property type="match status" value="1"/>
</dbReference>
<dbReference type="EMBL" id="PIYS01000003">
    <property type="protein sequence ID" value="PKF72721.1"/>
    <property type="molecule type" value="Genomic_DNA"/>
</dbReference>
<dbReference type="SMART" id="SM00065">
    <property type="entry name" value="GAF"/>
    <property type="match status" value="1"/>
</dbReference>
<proteinExistence type="predicted"/>
<protein>
    <recommendedName>
        <fullName evidence="6">Phosphohydrolase</fullName>
    </recommendedName>
</protein>
<name>A0A2I0CTP6_9PSED</name>
<dbReference type="SMART" id="SM00471">
    <property type="entry name" value="HDc"/>
    <property type="match status" value="1"/>
</dbReference>
<dbReference type="SMART" id="SM00304">
    <property type="entry name" value="HAMP"/>
    <property type="match status" value="1"/>
</dbReference>
<dbReference type="Pfam" id="PF01590">
    <property type="entry name" value="GAF"/>
    <property type="match status" value="1"/>
</dbReference>
<evidence type="ECO:0000259" key="3">
    <source>
        <dbReference type="PROSITE" id="PS51832"/>
    </source>
</evidence>
<dbReference type="RefSeq" id="WP_101192726.1">
    <property type="nucleotide sequence ID" value="NZ_PIYS01000003.1"/>
</dbReference>
<dbReference type="PROSITE" id="PS51832">
    <property type="entry name" value="HD_GYP"/>
    <property type="match status" value="1"/>
</dbReference>
<dbReference type="AlphaFoldDB" id="A0A2I0CTP6"/>
<feature type="transmembrane region" description="Helical" evidence="1">
    <location>
        <begin position="12"/>
        <end position="34"/>
    </location>
</feature>
<comment type="caution">
    <text evidence="4">The sequence shown here is derived from an EMBL/GenBank/DDBJ whole genome shotgun (WGS) entry which is preliminary data.</text>
</comment>
<evidence type="ECO:0000256" key="1">
    <source>
        <dbReference type="SAM" id="Phobius"/>
    </source>
</evidence>
<dbReference type="Proteomes" id="UP000242861">
    <property type="component" value="Unassembled WGS sequence"/>
</dbReference>
<feature type="domain" description="HAMP" evidence="2">
    <location>
        <begin position="365"/>
        <end position="418"/>
    </location>
</feature>
<dbReference type="Pfam" id="PF13487">
    <property type="entry name" value="HD_5"/>
    <property type="match status" value="1"/>
</dbReference>
<dbReference type="PANTHER" id="PTHR45228:SF5">
    <property type="entry name" value="CYCLIC DI-GMP PHOSPHODIESTERASE VC_1348-RELATED"/>
    <property type="match status" value="1"/>
</dbReference>
<dbReference type="Gene3D" id="3.30.450.40">
    <property type="match status" value="1"/>
</dbReference>
<dbReference type="GO" id="GO:0016020">
    <property type="term" value="C:membrane"/>
    <property type="evidence" value="ECO:0007669"/>
    <property type="project" value="InterPro"/>
</dbReference>
<gene>
    <name evidence="4" type="ORF">CW360_03130</name>
</gene>
<dbReference type="PROSITE" id="PS50885">
    <property type="entry name" value="HAMP"/>
    <property type="match status" value="1"/>
</dbReference>
<evidence type="ECO:0000259" key="2">
    <source>
        <dbReference type="PROSITE" id="PS50885"/>
    </source>
</evidence>
<accession>A0A2I0CTP6</accession>
<dbReference type="GO" id="GO:0008081">
    <property type="term" value="F:phosphoric diester hydrolase activity"/>
    <property type="evidence" value="ECO:0007669"/>
    <property type="project" value="UniProtKB-ARBA"/>
</dbReference>
<dbReference type="GO" id="GO:0007165">
    <property type="term" value="P:signal transduction"/>
    <property type="evidence" value="ECO:0007669"/>
    <property type="project" value="InterPro"/>
</dbReference>
<dbReference type="Gene3D" id="3.30.450.20">
    <property type="entry name" value="PAS domain"/>
    <property type="match status" value="2"/>
</dbReference>
<dbReference type="CDD" id="cd00077">
    <property type="entry name" value="HDc"/>
    <property type="match status" value="1"/>
</dbReference>
<dbReference type="InterPro" id="IPR037522">
    <property type="entry name" value="HD_GYP_dom"/>
</dbReference>
<evidence type="ECO:0000313" key="4">
    <source>
        <dbReference type="EMBL" id="PKF72721.1"/>
    </source>
</evidence>
<dbReference type="InterPro" id="IPR052020">
    <property type="entry name" value="Cyclic_di-GMP/3'3'-cGAMP_PDE"/>
</dbReference>
<dbReference type="InterPro" id="IPR003607">
    <property type="entry name" value="HD/PDEase_dom"/>
</dbReference>
<keyword evidence="1" id="KW-0812">Transmembrane</keyword>
<dbReference type="SUPFAM" id="SSF109604">
    <property type="entry name" value="HD-domain/PDEase-like"/>
    <property type="match status" value="2"/>
</dbReference>
<dbReference type="PANTHER" id="PTHR45228">
    <property type="entry name" value="CYCLIC DI-GMP PHOSPHODIESTERASE TM_0186-RELATED"/>
    <property type="match status" value="1"/>
</dbReference>
<feature type="domain" description="HD-GYP" evidence="3">
    <location>
        <begin position="755"/>
        <end position="964"/>
    </location>
</feature>
<dbReference type="InterPro" id="IPR003660">
    <property type="entry name" value="HAMP_dom"/>
</dbReference>
<keyword evidence="1" id="KW-0472">Membrane</keyword>
<dbReference type="InterPro" id="IPR029016">
    <property type="entry name" value="GAF-like_dom_sf"/>
</dbReference>
<sequence>MTQPTATRRFPLHLHISLLFTLLLLISGSVLALFNYQQTSRIILSSSQQLFQQFRQEVQLDLHNTYQPIRDLLAQLALDPRIARHPAEQRHSLLPSLAQGLRAHPQLAALYIGDDQGNFLMLRALRNDALRQRFAAPAEAQYQLWLIERNSEGLRSRHEFYDAGLQKLAERDNPQERFDPRQRSWYRSARAGDMPITTEPYVFFSSGDLGTTLARLSGMDRVIAADLTLAELNDSLARHRITPSTEVVLFDPNGRVIAYPGTLQQSRPAGSLQPLSELGQLSPSLAALELGQLRRDQEQSLTLAGRAWQLSYSRISEGGPRGLRLLLLAPEDELLADAHRIRWQSAVLTLLILLLCIPLGWMASRLVVRPLHSLLREAEAIRRFDFNYPASGRSLILEVDQLARSMARMKDSLASFMEISASLSAEKHFDTLLQRVLQETLASSKASGGLIYLLDDDNQQLSPSALQLGKQHFQPHELGLDHYKLHKPLPSWLDRALQAGQAPCQETLSYEQAGDYAPLLSRLQAPRVQLLAVGLHNRQGEALGVLVLLQQEQLDEQELSLWQAARVAFVQALAGVAALCLDSQRLLVRQKQLLDAFIQLMAGAIDAKSPYTGGHCQRVPELTLMLARAAASSEQPAFAQFRPDAEQWEALHIAAWLHDCGKVTTPEYVVDKASKLETLYDRIHEIRMRFEVLKRDAWIDYWQACHAGGASAELAARRDARLAELDDDFAFVAHCNLGSENMADADLQRLQRIAEQRWVRTLDDRLGLSWEETQRKLRTAPATLPCSEPLLADRDDHLIAHNPSEQLGDDNPWGFRLQVPAWRFNRGELYNLSVRRGTLTSEERFLINQHIVQTIIMLERLPFPPHLRQVPEIAGGHHEKMDGTGYPRGLRREQMSLPARMMAIADIFEALTAVDRPYKVGKTLSQALQIMADMCRQAHIDPELFRLFIEAQVYEDYARRFLSSEQIDAIAPESLLARAGLITP</sequence>
<keyword evidence="1" id="KW-1133">Transmembrane helix</keyword>
<evidence type="ECO:0008006" key="6">
    <source>
        <dbReference type="Google" id="ProtNLM"/>
    </source>
</evidence>